<dbReference type="PANTHER" id="PTHR44019:SF8">
    <property type="entry name" value="POC1 CENTRIOLAR PROTEIN HOMOLOG"/>
    <property type="match status" value="1"/>
</dbReference>
<feature type="repeat" description="WD" evidence="3">
    <location>
        <begin position="970"/>
        <end position="1011"/>
    </location>
</feature>
<evidence type="ECO:0000313" key="7">
    <source>
        <dbReference type="Proteomes" id="UP000663843"/>
    </source>
</evidence>
<feature type="domain" description="Nephrocystin 3-like N-terminal" evidence="5">
    <location>
        <begin position="242"/>
        <end position="403"/>
    </location>
</feature>
<feature type="repeat" description="WD" evidence="3">
    <location>
        <begin position="1224"/>
        <end position="1256"/>
    </location>
</feature>
<keyword evidence="1 3" id="KW-0853">WD repeat</keyword>
<reference evidence="6" key="1">
    <citation type="submission" date="2021-01" db="EMBL/GenBank/DDBJ databases">
        <authorList>
            <person name="Kaushik A."/>
        </authorList>
    </citation>
    <scope>NUCLEOTIDE SEQUENCE</scope>
    <source>
        <strain evidence="6">AG2-2IIIB</strain>
    </source>
</reference>
<evidence type="ECO:0000256" key="4">
    <source>
        <dbReference type="SAM" id="MobiDB-lite"/>
    </source>
</evidence>
<dbReference type="SUPFAM" id="SSF50978">
    <property type="entry name" value="WD40 repeat-like"/>
    <property type="match status" value="2"/>
</dbReference>
<dbReference type="PRINTS" id="PR00320">
    <property type="entry name" value="GPROTEINBRPT"/>
</dbReference>
<evidence type="ECO:0000256" key="1">
    <source>
        <dbReference type="ARBA" id="ARBA00022574"/>
    </source>
</evidence>
<dbReference type="EMBL" id="CAJMWT010000862">
    <property type="protein sequence ID" value="CAE6358822.1"/>
    <property type="molecule type" value="Genomic_DNA"/>
</dbReference>
<dbReference type="InterPro" id="IPR001680">
    <property type="entry name" value="WD40_rpt"/>
</dbReference>
<name>A0A8H2WBA3_9AGAM</name>
<dbReference type="InterPro" id="IPR020472">
    <property type="entry name" value="WD40_PAC1"/>
</dbReference>
<protein>
    <recommendedName>
        <fullName evidence="5">Nephrocystin 3-like N-terminal domain-containing protein</fullName>
    </recommendedName>
</protein>
<dbReference type="InterPro" id="IPR015943">
    <property type="entry name" value="WD40/YVTN_repeat-like_dom_sf"/>
</dbReference>
<evidence type="ECO:0000256" key="2">
    <source>
        <dbReference type="ARBA" id="ARBA00022737"/>
    </source>
</evidence>
<dbReference type="InterPro" id="IPR050505">
    <property type="entry name" value="WDR55/POC1"/>
</dbReference>
<feature type="repeat" description="WD" evidence="3">
    <location>
        <begin position="884"/>
        <end position="925"/>
    </location>
</feature>
<feature type="repeat" description="WD" evidence="3">
    <location>
        <begin position="1391"/>
        <end position="1425"/>
    </location>
</feature>
<feature type="non-terminal residue" evidence="6">
    <location>
        <position position="1"/>
    </location>
</feature>
<dbReference type="Proteomes" id="UP000663843">
    <property type="component" value="Unassembled WGS sequence"/>
</dbReference>
<dbReference type="InterPro" id="IPR019775">
    <property type="entry name" value="WD40_repeat_CS"/>
</dbReference>
<dbReference type="InterPro" id="IPR056884">
    <property type="entry name" value="NPHP3-like_N"/>
</dbReference>
<keyword evidence="2" id="KW-0677">Repeat</keyword>
<dbReference type="SMART" id="SM00320">
    <property type="entry name" value="WD40"/>
    <property type="match status" value="12"/>
</dbReference>
<dbReference type="SUPFAM" id="SSF52540">
    <property type="entry name" value="P-loop containing nucleoside triphosphate hydrolases"/>
    <property type="match status" value="1"/>
</dbReference>
<dbReference type="PROSITE" id="PS00678">
    <property type="entry name" value="WD_REPEATS_1"/>
    <property type="match status" value="5"/>
</dbReference>
<dbReference type="PANTHER" id="PTHR44019">
    <property type="entry name" value="WD REPEAT-CONTAINING PROTEIN 55"/>
    <property type="match status" value="1"/>
</dbReference>
<feature type="repeat" description="WD" evidence="3">
    <location>
        <begin position="927"/>
        <end position="968"/>
    </location>
</feature>
<dbReference type="CDD" id="cd00200">
    <property type="entry name" value="WD40"/>
    <property type="match status" value="2"/>
</dbReference>
<dbReference type="Gene3D" id="3.40.50.300">
    <property type="entry name" value="P-loop containing nucleotide triphosphate hydrolases"/>
    <property type="match status" value="1"/>
</dbReference>
<comment type="caution">
    <text evidence="6">The sequence shown here is derived from an EMBL/GenBank/DDBJ whole genome shotgun (WGS) entry which is preliminary data.</text>
</comment>
<feature type="repeat" description="WD" evidence="3">
    <location>
        <begin position="1348"/>
        <end position="1389"/>
    </location>
</feature>
<feature type="repeat" description="WD" evidence="3">
    <location>
        <begin position="841"/>
        <end position="882"/>
    </location>
</feature>
<dbReference type="InterPro" id="IPR036322">
    <property type="entry name" value="WD40_repeat_dom_sf"/>
</dbReference>
<evidence type="ECO:0000259" key="5">
    <source>
        <dbReference type="Pfam" id="PF24883"/>
    </source>
</evidence>
<feature type="repeat" description="WD" evidence="3">
    <location>
        <begin position="1267"/>
        <end position="1298"/>
    </location>
</feature>
<dbReference type="Pfam" id="PF00400">
    <property type="entry name" value="WD40"/>
    <property type="match status" value="10"/>
</dbReference>
<proteinExistence type="predicted"/>
<dbReference type="InterPro" id="IPR027417">
    <property type="entry name" value="P-loop_NTPase"/>
</dbReference>
<sequence>MSIKDKAREIRSRFKSRIKNLSGDDETPQTSALTESPKISIPTLEPISLPRPTESSTGARSQWTNLTGFLNYLNRGTTVGGLGPVFEVIKGLVDCIGIFEDEAQGRKEYEELRTQLELIFDELQQHLSLSPTMTNSVASICGSIQKEIEYVKSQQSRPKTRRLLEGINEADNILECYRRMQGHLNRLARNVNLSTWAIVDQLATDNRLQRLAPSLWPCYNSEKALELKRGPCTKGTRTNILAQIHQWASSQGTGKIYWMNGMAGTGKTSIAYSLCEQLDAEPDRTLCASFFCSRSLPECRDVGRIIHLIAYQLARSSRPFRYALSHTTESDPDAYTRLPQLQFDTLIVQPFSDIKAREAFPTNMVVVIDALDECDDPKSTQQILNVLLTQSKDLPIKFILSSRPEAIIRDQMEKNSPCVDSRLVLHELDSGEVRADIKTYLETELAPISPSVLDIERLVERAGILFIYAATVARYVGYDGFQRNPRARLKTILGMANQRGKTQTEEIDELYGTILKAAFDDVKLEQVERDNMKLVLDTIICAREPLTVQALTGLLKLGDAGRVHAALRPLWSILHITRPGMTVTTLHASFPDYLLDSMRSGKWYCDTATHSNILAHRCFECIRDTKPQFNICQLESSYLNDDEIKDIDARVQRYISSELQYACQYWSAHLEATKSNLVSALLEEFLTRHLFLWMEVMNLTKNIRRGASNLTIVKQWATQNGIARELLNLIHDALSFVLTVISSPVARSTPHLYISMIPFLPVQNLIRKHYAYRIQGMVGVNGSALNQRTRLLARWSLKVSSGAAACSADGNLLAVGYRVPYASISLIDTSSGVTLFDLSHSSGATGRVLCVAFSSDGTRIASGMSNNVIWVWDVSSRQIILGPLEGHQGYISSIAFSPNGSYIVSGSRDETLRIWDAYSGRSAPIPLEGHTGNVSSIVISSDNSKVFSASWDKTIRVWDMQNNTLVLDPITGHSDTVTSIALSQDDAYIASGSMDYTVRVWDCLTGQMLLSPLQHKAPVYSIAISPDGSHISAGLEDGAVQIWDATNNRDMLGRLEGHSSSVTLLTYSPDKTRIISYSKSLLGAVLCLFDAQSIAFEPEFLPGHHEPVLSIDFSPDGKHMVSESKDTTLCIWDLIEGKLALGPLIGHFKPVHFVRFSMAGDRILSCSSDGTLRQWDAHTGDFLQINNPIVPFSDGDSRVMPRFDNPIEDTSVAISGYRMQVFVSASYSPDGNYIATASNYAIVCVWDSSSGEMILGPIKATTAGMLVEFSPDATNIIIGWRDGTVSIWDVQSGELAFNTPREGYISVRSFAFSPDIQYHVVAELESDFGVGTMHVRNTWTGERALGSFIGHTDSIFAVDFSPDGTRIVSGSGDKTLRIWNTQTGTFILGPLKGHTGRVRSVAYSPDGMYVASASDDATIRVWDISLQMDKLLNKHSRTPASAEWELNEDGWIVNEQSRRLIWVPPYLRSSLLSPDNTLLLSRFSTVYYIIVV</sequence>
<feature type="repeat" description="WD" evidence="3">
    <location>
        <begin position="1101"/>
        <end position="1134"/>
    </location>
</feature>
<evidence type="ECO:0000256" key="3">
    <source>
        <dbReference type="PROSITE-ProRule" id="PRU00221"/>
    </source>
</evidence>
<dbReference type="Pfam" id="PF24883">
    <property type="entry name" value="NPHP3_N"/>
    <property type="match status" value="1"/>
</dbReference>
<dbReference type="PROSITE" id="PS50082">
    <property type="entry name" value="WD_REPEATS_2"/>
    <property type="match status" value="11"/>
</dbReference>
<feature type="region of interest" description="Disordered" evidence="4">
    <location>
        <begin position="15"/>
        <end position="60"/>
    </location>
</feature>
<evidence type="ECO:0000313" key="6">
    <source>
        <dbReference type="EMBL" id="CAE6358822.1"/>
    </source>
</evidence>
<feature type="repeat" description="WD" evidence="3">
    <location>
        <begin position="1144"/>
        <end position="1185"/>
    </location>
</feature>
<dbReference type="PROSITE" id="PS50294">
    <property type="entry name" value="WD_REPEATS_REGION"/>
    <property type="match status" value="9"/>
</dbReference>
<gene>
    <name evidence="6" type="ORF">RDB_LOCUS10702</name>
</gene>
<dbReference type="Gene3D" id="2.130.10.10">
    <property type="entry name" value="YVTN repeat-like/Quinoprotein amine dehydrogenase"/>
    <property type="match status" value="4"/>
</dbReference>
<feature type="repeat" description="WD" evidence="3">
    <location>
        <begin position="1012"/>
        <end position="1053"/>
    </location>
</feature>
<organism evidence="6 7">
    <name type="scientific">Rhizoctonia solani</name>
    <dbReference type="NCBI Taxonomy" id="456999"/>
    <lineage>
        <taxon>Eukaryota</taxon>
        <taxon>Fungi</taxon>
        <taxon>Dikarya</taxon>
        <taxon>Basidiomycota</taxon>
        <taxon>Agaricomycotina</taxon>
        <taxon>Agaricomycetes</taxon>
        <taxon>Cantharellales</taxon>
        <taxon>Ceratobasidiaceae</taxon>
        <taxon>Rhizoctonia</taxon>
    </lineage>
</organism>
<accession>A0A8H2WBA3</accession>